<sequence length="528" mass="58727">MNRRSFLEKSAVAVIASQARAFGLASEAPAAVNADAPVFQTADARWQAGYDHALRVLAGNVQRLPNYKDVVLIEGAVYPGIWQECGPHESLVYRRFRPEVARASHMVFFDKQRNDGQLPANHKRTETGFGQTQMVVPIAATAWELAAATRDEEFLHTAYTACSGWDGWLSQYRNTRATGLVEGFCTYDTGMDNSPRWKGIPNQCPGKDAKRFPEGYKLPRLCPDLSATVYGGRVALAEMARALGRPSEAQQCQDRAERLRALILKRLYVPEDAAFYDLDADDKFVRVDCDILSRMCGEHVVEQKLFETLWARQFSDPKKFWAPYPLPSVALDDPQFVRPIPRNSWGGATQALTALRTPQWMDHYGRSAEFAHLANQWCEAILREGDFRQQMDPVSGVFSHEDSGGYSPAALVMVDFTWRLAGIVETPGEVQWNVRPGCAASNGASFRMRSDSGAMLDLSYAADGATLRRNGREIARLTGGTARVITDPNGTPTALLGIHAEAQAVTFQQGRHKRHYTLRANERVLLKA</sequence>
<evidence type="ECO:0000313" key="2">
    <source>
        <dbReference type="EMBL" id="MFN2977385.1"/>
    </source>
</evidence>
<dbReference type="InterPro" id="IPR012341">
    <property type="entry name" value="6hp_glycosidase-like_sf"/>
</dbReference>
<dbReference type="Pfam" id="PF22422">
    <property type="entry name" value="MGH1-like_GH"/>
    <property type="match status" value="1"/>
</dbReference>
<organism evidence="2 3">
    <name type="scientific">Terriglobus aquaticus</name>
    <dbReference type="NCBI Taxonomy" id="940139"/>
    <lineage>
        <taxon>Bacteria</taxon>
        <taxon>Pseudomonadati</taxon>
        <taxon>Acidobacteriota</taxon>
        <taxon>Terriglobia</taxon>
        <taxon>Terriglobales</taxon>
        <taxon>Acidobacteriaceae</taxon>
        <taxon>Terriglobus</taxon>
    </lineage>
</organism>
<keyword evidence="3" id="KW-1185">Reference proteome</keyword>
<comment type="caution">
    <text evidence="2">The sequence shown here is derived from an EMBL/GenBank/DDBJ whole genome shotgun (WGS) entry which is preliminary data.</text>
</comment>
<feature type="domain" description="Mannosylglycerate hydrolase MGH1-like glycoside hydrolase" evidence="1">
    <location>
        <begin position="78"/>
        <end position="400"/>
    </location>
</feature>
<reference evidence="2 3" key="1">
    <citation type="submission" date="2024-12" db="EMBL/GenBank/DDBJ databases">
        <authorList>
            <person name="Lee Y."/>
        </authorList>
    </citation>
    <scope>NUCLEOTIDE SEQUENCE [LARGE SCALE GENOMIC DNA]</scope>
    <source>
        <strain evidence="2 3">03SUJ4</strain>
    </source>
</reference>
<protein>
    <submittedName>
        <fullName evidence="2">MGH1-like glycoside hydrolase domain-containing protein</fullName>
    </submittedName>
</protein>
<evidence type="ECO:0000259" key="1">
    <source>
        <dbReference type="Pfam" id="PF22422"/>
    </source>
</evidence>
<dbReference type="Proteomes" id="UP001634747">
    <property type="component" value="Unassembled WGS sequence"/>
</dbReference>
<dbReference type="Gene3D" id="1.50.10.10">
    <property type="match status" value="1"/>
</dbReference>
<evidence type="ECO:0000313" key="3">
    <source>
        <dbReference type="Proteomes" id="UP001634747"/>
    </source>
</evidence>
<gene>
    <name evidence="2" type="ORF">ACK2TP_16560</name>
</gene>
<dbReference type="RefSeq" id="WP_263414450.1">
    <property type="nucleotide sequence ID" value="NZ_BAABBH010000001.1"/>
</dbReference>
<name>A0ABW9KRN4_9BACT</name>
<dbReference type="InterPro" id="IPR008928">
    <property type="entry name" value="6-hairpin_glycosidase_sf"/>
</dbReference>
<dbReference type="InterPro" id="IPR054491">
    <property type="entry name" value="MGH1-like_GH"/>
</dbReference>
<dbReference type="EMBL" id="JBJYXY010000001">
    <property type="protein sequence ID" value="MFN2977385.1"/>
    <property type="molecule type" value="Genomic_DNA"/>
</dbReference>
<accession>A0ABW9KRN4</accession>
<dbReference type="SUPFAM" id="SSF48208">
    <property type="entry name" value="Six-hairpin glycosidases"/>
    <property type="match status" value="1"/>
</dbReference>
<proteinExistence type="predicted"/>